<proteinExistence type="inferred from homology"/>
<dbReference type="SUPFAM" id="SSF100950">
    <property type="entry name" value="NagB/RpiA/CoA transferase-like"/>
    <property type="match status" value="1"/>
</dbReference>
<keyword evidence="2 4" id="KW-0547">Nucleotide-binding</keyword>
<dbReference type="Gene3D" id="3.40.50.10420">
    <property type="entry name" value="NagB/RpiA/CoA transferase-like"/>
    <property type="match status" value="1"/>
</dbReference>
<protein>
    <recommendedName>
        <fullName evidence="4">5-formyltetrahydrofolate cyclo-ligase</fullName>
        <ecNumber evidence="4">6.3.3.2</ecNumber>
    </recommendedName>
</protein>
<evidence type="ECO:0000313" key="5">
    <source>
        <dbReference type="EMBL" id="MDQ0340374.1"/>
    </source>
</evidence>
<evidence type="ECO:0000256" key="2">
    <source>
        <dbReference type="ARBA" id="ARBA00022741"/>
    </source>
</evidence>
<comment type="caution">
    <text evidence="5">The sequence shown here is derived from an EMBL/GenBank/DDBJ whole genome shotgun (WGS) entry which is preliminary data.</text>
</comment>
<comment type="cofactor">
    <cofactor evidence="4">
        <name>Mg(2+)</name>
        <dbReference type="ChEBI" id="CHEBI:18420"/>
    </cofactor>
</comment>
<dbReference type="RefSeq" id="WP_307341883.1">
    <property type="nucleotide sequence ID" value="NZ_JAUSUQ010000013.1"/>
</dbReference>
<comment type="catalytic activity">
    <reaction evidence="4">
        <text>(6S)-5-formyl-5,6,7,8-tetrahydrofolate + ATP = (6R)-5,10-methenyltetrahydrofolate + ADP + phosphate</text>
        <dbReference type="Rhea" id="RHEA:10488"/>
        <dbReference type="ChEBI" id="CHEBI:30616"/>
        <dbReference type="ChEBI" id="CHEBI:43474"/>
        <dbReference type="ChEBI" id="CHEBI:57455"/>
        <dbReference type="ChEBI" id="CHEBI:57457"/>
        <dbReference type="ChEBI" id="CHEBI:456216"/>
        <dbReference type="EC" id="6.3.3.2"/>
    </reaction>
</comment>
<evidence type="ECO:0000313" key="6">
    <source>
        <dbReference type="Proteomes" id="UP001232445"/>
    </source>
</evidence>
<keyword evidence="3 4" id="KW-0067">ATP-binding</keyword>
<accession>A0ABU0CVC0</accession>
<dbReference type="EC" id="6.3.3.2" evidence="4"/>
<dbReference type="Proteomes" id="UP001232445">
    <property type="component" value="Unassembled WGS sequence"/>
</dbReference>
<keyword evidence="6" id="KW-1185">Reference proteome</keyword>
<dbReference type="InterPro" id="IPR037171">
    <property type="entry name" value="NagB/RpiA_transferase-like"/>
</dbReference>
<dbReference type="InterPro" id="IPR024185">
    <property type="entry name" value="FTHF_cligase-like_sf"/>
</dbReference>
<keyword evidence="5" id="KW-0436">Ligase</keyword>
<comment type="similarity">
    <text evidence="1 4">Belongs to the 5-formyltetrahydrofolate cyclo-ligase family.</text>
</comment>
<dbReference type="PIRSF" id="PIRSF006806">
    <property type="entry name" value="FTHF_cligase"/>
    <property type="match status" value="1"/>
</dbReference>
<keyword evidence="4" id="KW-0479">Metal-binding</keyword>
<gene>
    <name evidence="5" type="ORF">J2S00_003183</name>
</gene>
<dbReference type="NCBIfam" id="TIGR02727">
    <property type="entry name" value="MTHFS_bact"/>
    <property type="match status" value="1"/>
</dbReference>
<sequence length="210" mass="24295">MSDHHEDTSKVSNLSKREIRQRITVLKDQLTDQEWKIRSARIRERLINHAVWQQAQHVAVYHSVNKEVDTVPLIEEGWRQGKAIYLPKCNPRTRKLTFYRVDSFHDLEVVYYGIPEPDPKRCAALDFAHLQCLIVPGLAFDKQGYRIGYGGGYYDRLLGVLPADISRVSLAFQFQVLPFPLPRETFDQPVHMIVTEEEQIVCQGEGDHVP</sequence>
<dbReference type="PANTHER" id="PTHR23407:SF1">
    <property type="entry name" value="5-FORMYLTETRAHYDROFOLATE CYCLO-LIGASE"/>
    <property type="match status" value="1"/>
</dbReference>
<reference evidence="5 6" key="1">
    <citation type="submission" date="2023-07" db="EMBL/GenBank/DDBJ databases">
        <title>Genomic Encyclopedia of Type Strains, Phase IV (KMG-IV): sequencing the most valuable type-strain genomes for metagenomic binning, comparative biology and taxonomic classification.</title>
        <authorList>
            <person name="Goeker M."/>
        </authorList>
    </citation>
    <scope>NUCLEOTIDE SEQUENCE [LARGE SCALE GENOMIC DNA]</scope>
    <source>
        <strain evidence="5 6">DSM 17740</strain>
    </source>
</reference>
<dbReference type="GO" id="GO:0030272">
    <property type="term" value="F:5-formyltetrahydrofolate cyclo-ligase activity"/>
    <property type="evidence" value="ECO:0007669"/>
    <property type="project" value="UniProtKB-EC"/>
</dbReference>
<dbReference type="PANTHER" id="PTHR23407">
    <property type="entry name" value="ATPASE INHIBITOR/5-FORMYLTETRAHYDROFOLATE CYCLO-LIGASE"/>
    <property type="match status" value="1"/>
</dbReference>
<name>A0ABU0CVC0_9BACI</name>
<evidence type="ECO:0000256" key="1">
    <source>
        <dbReference type="ARBA" id="ARBA00010638"/>
    </source>
</evidence>
<dbReference type="InterPro" id="IPR002698">
    <property type="entry name" value="FTHF_cligase"/>
</dbReference>
<dbReference type="Pfam" id="PF01812">
    <property type="entry name" value="5-FTHF_cyc-lig"/>
    <property type="match status" value="1"/>
</dbReference>
<dbReference type="EMBL" id="JAUSUQ010000013">
    <property type="protein sequence ID" value="MDQ0340374.1"/>
    <property type="molecule type" value="Genomic_DNA"/>
</dbReference>
<evidence type="ECO:0000256" key="3">
    <source>
        <dbReference type="ARBA" id="ARBA00022840"/>
    </source>
</evidence>
<keyword evidence="4" id="KW-0460">Magnesium</keyword>
<evidence type="ECO:0000256" key="4">
    <source>
        <dbReference type="RuleBase" id="RU361279"/>
    </source>
</evidence>
<organism evidence="5 6">
    <name type="scientific">Caldalkalibacillus uzonensis</name>
    <dbReference type="NCBI Taxonomy" id="353224"/>
    <lineage>
        <taxon>Bacteria</taxon>
        <taxon>Bacillati</taxon>
        <taxon>Bacillota</taxon>
        <taxon>Bacilli</taxon>
        <taxon>Bacillales</taxon>
        <taxon>Bacillaceae</taxon>
        <taxon>Caldalkalibacillus</taxon>
    </lineage>
</organism>